<reference evidence="1" key="1">
    <citation type="submission" date="2023-04" db="EMBL/GenBank/DDBJ databases">
        <title>A chromosome-level genome assembly of the parasitoid wasp Eretmocerus hayati.</title>
        <authorList>
            <person name="Zhong Y."/>
            <person name="Liu S."/>
            <person name="Liu Y."/>
        </authorList>
    </citation>
    <scope>NUCLEOTIDE SEQUENCE</scope>
    <source>
        <strain evidence="1">ZJU_SS_LIU_2023</strain>
    </source>
</reference>
<dbReference type="EMBL" id="CM056744">
    <property type="protein sequence ID" value="KAJ8666076.1"/>
    <property type="molecule type" value="Genomic_DNA"/>
</dbReference>
<keyword evidence="2" id="KW-1185">Reference proteome</keyword>
<evidence type="ECO:0000313" key="2">
    <source>
        <dbReference type="Proteomes" id="UP001239111"/>
    </source>
</evidence>
<organism evidence="1 2">
    <name type="scientific">Eretmocerus hayati</name>
    <dbReference type="NCBI Taxonomy" id="131215"/>
    <lineage>
        <taxon>Eukaryota</taxon>
        <taxon>Metazoa</taxon>
        <taxon>Ecdysozoa</taxon>
        <taxon>Arthropoda</taxon>
        <taxon>Hexapoda</taxon>
        <taxon>Insecta</taxon>
        <taxon>Pterygota</taxon>
        <taxon>Neoptera</taxon>
        <taxon>Endopterygota</taxon>
        <taxon>Hymenoptera</taxon>
        <taxon>Apocrita</taxon>
        <taxon>Proctotrupomorpha</taxon>
        <taxon>Chalcidoidea</taxon>
        <taxon>Aphelinidae</taxon>
        <taxon>Aphelininae</taxon>
        <taxon>Eretmocerus</taxon>
    </lineage>
</organism>
<comment type="caution">
    <text evidence="1">The sequence shown here is derived from an EMBL/GenBank/DDBJ whole genome shotgun (WGS) entry which is preliminary data.</text>
</comment>
<name>A0ACC2N598_9HYME</name>
<accession>A0ACC2N598</accession>
<gene>
    <name evidence="1" type="ORF">QAD02_007738</name>
</gene>
<dbReference type="Proteomes" id="UP001239111">
    <property type="component" value="Chromosome 4"/>
</dbReference>
<sequence length="584" mass="66027">MGHTTCCIKNCHKNGKNSNYRFFSFPKHRKYAAQRAQWIEIVIKVNKSHPKWEPSRNHVICQSHFVGGNKSRDPSSPAYLPSIFAGVTLSQIKLKHAALKRYERLAERGFKALPPKKDECSPPATRVLQEHSFWGCESNSDSDSESLAVPTSEPHSPDRTETLSEMSDASELVPEDENQHEPSTVTSCDTDLHPLGVSVTQDAECQVYTEMKPERATESFTFIRYYHADGTVDAEVQTDIEPCKIVNFQSKKSVKLQDQKCGTRHIEYSDACVGPNEPRLEGKSSGFIAVPSIRSEREYLSLAGVSPKNFQFLMNQINHSEKGRTITKENKLLMFLMKMKCGLSFTAISCIFSVHRTWVSKLFSSVLEELTDATRNLVFWPSREVVRATMPSCFIHEYENVRVILDCTEFRLEIPPSVENRVLSYSHYKKGFTARALVGITPGGFISFISPVAGGRKSDCQITVESGLLNLLETCDVVLADKGFPNIQSKIDEEGKQVMVVLPPLLEKNNAFTKKETDKTYSVAKVRIHVERIMQRIRTYKIMDKIPAHLFKSADKIFLMSCVLVNLQPPIFDEKTPHPFEGEF</sequence>
<proteinExistence type="predicted"/>
<evidence type="ECO:0000313" key="1">
    <source>
        <dbReference type="EMBL" id="KAJ8666076.1"/>
    </source>
</evidence>
<protein>
    <submittedName>
        <fullName evidence="1">Uncharacterized protein</fullName>
    </submittedName>
</protein>